<dbReference type="EMBL" id="OY731399">
    <property type="protein sequence ID" value="CAJ1929031.1"/>
    <property type="molecule type" value="Genomic_DNA"/>
</dbReference>
<keyword evidence="2" id="KW-1185">Reference proteome</keyword>
<accession>A0AA86S6R5</accession>
<protein>
    <submittedName>
        <fullName evidence="1">Uncharacterized protein</fullName>
    </submittedName>
</protein>
<proteinExistence type="predicted"/>
<gene>
    <name evidence="1" type="ORF">AYBTSS11_LOCUS4364</name>
</gene>
<dbReference type="Gramene" id="rna-AYBTSS11_LOCUS4364">
    <property type="protein sequence ID" value="CAJ1929031.1"/>
    <property type="gene ID" value="gene-AYBTSS11_LOCUS4364"/>
</dbReference>
<organism evidence="1 2">
    <name type="scientific">Sphenostylis stenocarpa</name>
    <dbReference type="NCBI Taxonomy" id="92480"/>
    <lineage>
        <taxon>Eukaryota</taxon>
        <taxon>Viridiplantae</taxon>
        <taxon>Streptophyta</taxon>
        <taxon>Embryophyta</taxon>
        <taxon>Tracheophyta</taxon>
        <taxon>Spermatophyta</taxon>
        <taxon>Magnoliopsida</taxon>
        <taxon>eudicotyledons</taxon>
        <taxon>Gunneridae</taxon>
        <taxon>Pentapetalae</taxon>
        <taxon>rosids</taxon>
        <taxon>fabids</taxon>
        <taxon>Fabales</taxon>
        <taxon>Fabaceae</taxon>
        <taxon>Papilionoideae</taxon>
        <taxon>50 kb inversion clade</taxon>
        <taxon>NPAAA clade</taxon>
        <taxon>indigoferoid/millettioid clade</taxon>
        <taxon>Phaseoleae</taxon>
        <taxon>Sphenostylis</taxon>
    </lineage>
</organism>
<dbReference type="Proteomes" id="UP001189624">
    <property type="component" value="Chromosome 2"/>
</dbReference>
<sequence length="72" mass="7777">MGSATTTQDEGLPLTVFMGSQRARNAEGKKCRFYGGEAATFSVDGKVLILDESNIDSTIATFDHILVDFYAP</sequence>
<dbReference type="AlphaFoldDB" id="A0AA86S6R5"/>
<reference evidence="1" key="1">
    <citation type="submission" date="2023-10" db="EMBL/GenBank/DDBJ databases">
        <authorList>
            <person name="Domelevo Entfellner J.-B."/>
        </authorList>
    </citation>
    <scope>NUCLEOTIDE SEQUENCE</scope>
</reference>
<evidence type="ECO:0000313" key="2">
    <source>
        <dbReference type="Proteomes" id="UP001189624"/>
    </source>
</evidence>
<evidence type="ECO:0000313" key="1">
    <source>
        <dbReference type="EMBL" id="CAJ1929031.1"/>
    </source>
</evidence>
<name>A0AA86S6R5_9FABA</name>